<organism evidence="1 2">
    <name type="scientific">Ignelater luminosus</name>
    <name type="common">Cucubano</name>
    <name type="synonym">Pyrophorus luminosus</name>
    <dbReference type="NCBI Taxonomy" id="2038154"/>
    <lineage>
        <taxon>Eukaryota</taxon>
        <taxon>Metazoa</taxon>
        <taxon>Ecdysozoa</taxon>
        <taxon>Arthropoda</taxon>
        <taxon>Hexapoda</taxon>
        <taxon>Insecta</taxon>
        <taxon>Pterygota</taxon>
        <taxon>Neoptera</taxon>
        <taxon>Endopterygota</taxon>
        <taxon>Coleoptera</taxon>
        <taxon>Polyphaga</taxon>
        <taxon>Elateriformia</taxon>
        <taxon>Elateroidea</taxon>
        <taxon>Elateridae</taxon>
        <taxon>Agrypninae</taxon>
        <taxon>Pyrophorini</taxon>
        <taxon>Ignelater</taxon>
    </lineage>
</organism>
<dbReference type="PANTHER" id="PTHR47331:SF1">
    <property type="entry name" value="GAG-LIKE PROTEIN"/>
    <property type="match status" value="1"/>
</dbReference>
<dbReference type="PANTHER" id="PTHR47331">
    <property type="entry name" value="PHD-TYPE DOMAIN-CONTAINING PROTEIN"/>
    <property type="match status" value="1"/>
</dbReference>
<dbReference type="InterPro" id="IPR012337">
    <property type="entry name" value="RNaseH-like_sf"/>
</dbReference>
<dbReference type="EMBL" id="VTPC01068417">
    <property type="protein sequence ID" value="KAF2889302.1"/>
    <property type="molecule type" value="Genomic_DNA"/>
</dbReference>
<sequence length="266" mass="31324">SILEQEVYFWSDSTIVLTWIQRESQWATFVWNCVQEIRKITNVECWRYVPGVLNPADLSSRGCTTKQLIESKWWERPDWVYNSEKWPTSEYCINNEDINSELKKSASKESVESINLNNFCKNNDVRDDNSSNKNNHEWHLSSFGTRNIAVYCAFLEVLRHFIARRGRPTMIYCDNGTNFTVQKIEWWNGWWECVMKELLRNVLKTSSLTYEEMCITLCDCEAIINSRPITYQSDSINEPRPLSPTMFLLEVPDLDCVETIDLKKKV</sequence>
<comment type="caution">
    <text evidence="1">The sequence shown here is derived from an EMBL/GenBank/DDBJ whole genome shotgun (WGS) entry which is preliminary data.</text>
</comment>
<keyword evidence="2" id="KW-1185">Reference proteome</keyword>
<dbReference type="GO" id="GO:0003676">
    <property type="term" value="F:nucleic acid binding"/>
    <property type="evidence" value="ECO:0007669"/>
    <property type="project" value="InterPro"/>
</dbReference>
<dbReference type="InterPro" id="IPR036397">
    <property type="entry name" value="RNaseH_sf"/>
</dbReference>
<name>A0A8K0G5J8_IGNLU</name>
<protein>
    <recommendedName>
        <fullName evidence="3">Integrase catalytic domain-containing protein</fullName>
    </recommendedName>
</protein>
<dbReference type="SUPFAM" id="SSF53098">
    <property type="entry name" value="Ribonuclease H-like"/>
    <property type="match status" value="1"/>
</dbReference>
<dbReference type="Proteomes" id="UP000801492">
    <property type="component" value="Unassembled WGS sequence"/>
</dbReference>
<evidence type="ECO:0000313" key="2">
    <source>
        <dbReference type="Proteomes" id="UP000801492"/>
    </source>
</evidence>
<dbReference type="AlphaFoldDB" id="A0A8K0G5J8"/>
<feature type="non-terminal residue" evidence="1">
    <location>
        <position position="1"/>
    </location>
</feature>
<proteinExistence type="predicted"/>
<evidence type="ECO:0008006" key="3">
    <source>
        <dbReference type="Google" id="ProtNLM"/>
    </source>
</evidence>
<gene>
    <name evidence="1" type="ORF">ILUMI_16870</name>
</gene>
<reference evidence="1" key="1">
    <citation type="submission" date="2019-08" db="EMBL/GenBank/DDBJ databases">
        <title>The genome of the North American firefly Photinus pyralis.</title>
        <authorList>
            <consortium name="Photinus pyralis genome working group"/>
            <person name="Fallon T.R."/>
            <person name="Sander Lower S.E."/>
            <person name="Weng J.-K."/>
        </authorList>
    </citation>
    <scope>NUCLEOTIDE SEQUENCE</scope>
    <source>
        <strain evidence="1">TRF0915ILg1</strain>
        <tissue evidence="1">Whole body</tissue>
    </source>
</reference>
<dbReference type="OrthoDB" id="5967017at2759"/>
<accession>A0A8K0G5J8</accession>
<dbReference type="Gene3D" id="3.30.420.10">
    <property type="entry name" value="Ribonuclease H-like superfamily/Ribonuclease H"/>
    <property type="match status" value="1"/>
</dbReference>
<evidence type="ECO:0000313" key="1">
    <source>
        <dbReference type="EMBL" id="KAF2889302.1"/>
    </source>
</evidence>